<evidence type="ECO:0000259" key="10">
    <source>
        <dbReference type="Pfam" id="PF05572"/>
    </source>
</evidence>
<keyword evidence="6" id="KW-0862">Zinc</keyword>
<dbReference type="Gene3D" id="3.40.390.10">
    <property type="entry name" value="Collagenase (Catalytic Domain)"/>
    <property type="match status" value="1"/>
</dbReference>
<evidence type="ECO:0000256" key="6">
    <source>
        <dbReference type="ARBA" id="ARBA00022833"/>
    </source>
</evidence>
<dbReference type="AlphaFoldDB" id="A0A2W2DJC2"/>
<dbReference type="RefSeq" id="WP_111134059.1">
    <property type="nucleotide sequence ID" value="NZ_POUB01000053.1"/>
</dbReference>
<evidence type="ECO:0000256" key="1">
    <source>
        <dbReference type="ARBA" id="ARBA00008721"/>
    </source>
</evidence>
<evidence type="ECO:0000256" key="7">
    <source>
        <dbReference type="ARBA" id="ARBA00023049"/>
    </source>
</evidence>
<keyword evidence="4 9" id="KW-0732">Signal</keyword>
<dbReference type="SUPFAM" id="SSF55486">
    <property type="entry name" value="Metalloproteases ('zincins'), catalytic domain"/>
    <property type="match status" value="1"/>
</dbReference>
<feature type="domain" description="Peptidase M43 pregnancy-associated plasma-A" evidence="10">
    <location>
        <begin position="231"/>
        <end position="319"/>
    </location>
</feature>
<dbReference type="InterPro" id="IPR008754">
    <property type="entry name" value="Peptidase_M43"/>
</dbReference>
<evidence type="ECO:0000256" key="9">
    <source>
        <dbReference type="SAM" id="SignalP"/>
    </source>
</evidence>
<sequence>MGLRPNLLTRRNAGVASTTLALLLSAAAVGVMPATSAFSAAPSEACVEPADVHSDARVKAGGQAKHEPNELTLAQTREREADLAAALRERARFRTGAGATTLSTVTIPVVVHVIQRDSTRAGGNIPDSMINSQITVLNESFSGATGGAATAFSFQLYKINRVTNPAWYPIVYGSSTERQMKTSLREGGKNTLNIYLGELSDDLLGWATFPKRKLDSMDGVVVLSESLPSGTAGNYNQGDTGTHEVGHWLNLYHTFQGGCAGQGDSVSDTPAEAQPAFECPTGRDTCTDPGADPITNFMDYTYDSCMYQFTAGQASRMLTAWNAYRAA</sequence>
<feature type="chain" id="PRO_5016086913" evidence="9">
    <location>
        <begin position="40"/>
        <end position="327"/>
    </location>
</feature>
<dbReference type="Pfam" id="PF05572">
    <property type="entry name" value="Peptidase_M43"/>
    <property type="match status" value="1"/>
</dbReference>
<dbReference type="Proteomes" id="UP000248749">
    <property type="component" value="Unassembled WGS sequence"/>
</dbReference>
<comment type="caution">
    <text evidence="11">The sequence shown here is derived from an EMBL/GenBank/DDBJ whole genome shotgun (WGS) entry which is preliminary data.</text>
</comment>
<evidence type="ECO:0000256" key="4">
    <source>
        <dbReference type="ARBA" id="ARBA00022729"/>
    </source>
</evidence>
<proteinExistence type="inferred from homology"/>
<evidence type="ECO:0000256" key="8">
    <source>
        <dbReference type="ARBA" id="ARBA00023157"/>
    </source>
</evidence>
<name>A0A2W2DJC2_9ACTN</name>
<protein>
    <submittedName>
        <fullName evidence="11">Zinc metalloprotease</fullName>
    </submittedName>
</protein>
<dbReference type="PANTHER" id="PTHR47466:SF1">
    <property type="entry name" value="METALLOPROTEASE MEP1 (AFU_ORTHOLOGUE AFUA_1G07730)-RELATED"/>
    <property type="match status" value="1"/>
</dbReference>
<keyword evidence="8" id="KW-1015">Disulfide bond</keyword>
<dbReference type="GO" id="GO:0008237">
    <property type="term" value="F:metallopeptidase activity"/>
    <property type="evidence" value="ECO:0007669"/>
    <property type="project" value="UniProtKB-KW"/>
</dbReference>
<evidence type="ECO:0000256" key="2">
    <source>
        <dbReference type="ARBA" id="ARBA00022670"/>
    </source>
</evidence>
<evidence type="ECO:0000256" key="3">
    <source>
        <dbReference type="ARBA" id="ARBA00022723"/>
    </source>
</evidence>
<evidence type="ECO:0000313" key="11">
    <source>
        <dbReference type="EMBL" id="PZF99827.1"/>
    </source>
</evidence>
<dbReference type="GO" id="GO:0006508">
    <property type="term" value="P:proteolysis"/>
    <property type="evidence" value="ECO:0007669"/>
    <property type="project" value="UniProtKB-KW"/>
</dbReference>
<keyword evidence="12" id="KW-1185">Reference proteome</keyword>
<gene>
    <name evidence="11" type="ORF">C1I99_10665</name>
</gene>
<dbReference type="OrthoDB" id="6278496at2"/>
<dbReference type="EMBL" id="POUB01000053">
    <property type="protein sequence ID" value="PZF99827.1"/>
    <property type="molecule type" value="Genomic_DNA"/>
</dbReference>
<evidence type="ECO:0000256" key="5">
    <source>
        <dbReference type="ARBA" id="ARBA00022801"/>
    </source>
</evidence>
<dbReference type="PANTHER" id="PTHR47466">
    <property type="match status" value="1"/>
</dbReference>
<dbReference type="InterPro" id="IPR024079">
    <property type="entry name" value="MetalloPept_cat_dom_sf"/>
</dbReference>
<keyword evidence="7 11" id="KW-0482">Metalloprotease</keyword>
<accession>A0A2W2DJC2</accession>
<keyword evidence="5" id="KW-0378">Hydrolase</keyword>
<organism evidence="11 12">
    <name type="scientific">Micromonospora deserti</name>
    <dbReference type="NCBI Taxonomy" id="2070366"/>
    <lineage>
        <taxon>Bacteria</taxon>
        <taxon>Bacillati</taxon>
        <taxon>Actinomycetota</taxon>
        <taxon>Actinomycetes</taxon>
        <taxon>Micromonosporales</taxon>
        <taxon>Micromonosporaceae</taxon>
        <taxon>Micromonospora</taxon>
    </lineage>
</organism>
<comment type="similarity">
    <text evidence="1">Belongs to the peptidase M43B family.</text>
</comment>
<feature type="signal peptide" evidence="9">
    <location>
        <begin position="1"/>
        <end position="39"/>
    </location>
</feature>
<dbReference type="GO" id="GO:0046872">
    <property type="term" value="F:metal ion binding"/>
    <property type="evidence" value="ECO:0007669"/>
    <property type="project" value="UniProtKB-KW"/>
</dbReference>
<keyword evidence="2 11" id="KW-0645">Protease</keyword>
<dbReference type="CDD" id="cd04275">
    <property type="entry name" value="ZnMc_pappalysin_like"/>
    <property type="match status" value="1"/>
</dbReference>
<reference evidence="11 12" key="1">
    <citation type="submission" date="2018-01" db="EMBL/GenBank/DDBJ databases">
        <title>Draft genome sequence of Salinispora sp. 13K206.</title>
        <authorList>
            <person name="Sahin N."/>
            <person name="Saygin H."/>
            <person name="Ay H."/>
        </authorList>
    </citation>
    <scope>NUCLEOTIDE SEQUENCE [LARGE SCALE GENOMIC DNA]</scope>
    <source>
        <strain evidence="11 12">13K206</strain>
    </source>
</reference>
<evidence type="ECO:0000313" key="12">
    <source>
        <dbReference type="Proteomes" id="UP000248749"/>
    </source>
</evidence>
<keyword evidence="3" id="KW-0479">Metal-binding</keyword>